<sequence length="145" mass="15777">MSVRRIACCVAALLALQGCAKPMPDAKYLTRVEVYFRDFDAPSQETHTADSLPRAATTKADLTDAPSIARVMAAVTLQCAAGASKGDDPMDLYLLVRAYEGKRMVGVRRASRNNIDQVPEGRRCPLTDADRARITQVMASLPPPR</sequence>
<feature type="chain" id="PRO_5046491530" description="Lipoprotein" evidence="1">
    <location>
        <begin position="21"/>
        <end position="145"/>
    </location>
</feature>
<dbReference type="RefSeq" id="WP_213434843.1">
    <property type="nucleotide sequence ID" value="NZ_AP024546.1"/>
</dbReference>
<organism evidence="2 3">
    <name type="scientific">Lysobacter helvus</name>
    <dbReference type="NCBI Taxonomy" id="2675059"/>
    <lineage>
        <taxon>Bacteria</taxon>
        <taxon>Pseudomonadati</taxon>
        <taxon>Pseudomonadota</taxon>
        <taxon>Gammaproteobacteria</taxon>
        <taxon>Lysobacterales</taxon>
        <taxon>Lysobacteraceae</taxon>
        <taxon>Lysobacter</taxon>
    </lineage>
</organism>
<keyword evidence="3" id="KW-1185">Reference proteome</keyword>
<name>A0ABM7QH97_9GAMM</name>
<evidence type="ECO:0000256" key="1">
    <source>
        <dbReference type="SAM" id="SignalP"/>
    </source>
</evidence>
<dbReference type="PROSITE" id="PS51257">
    <property type="entry name" value="PROKAR_LIPOPROTEIN"/>
    <property type="match status" value="1"/>
</dbReference>
<protein>
    <recommendedName>
        <fullName evidence="4">Lipoprotein</fullName>
    </recommendedName>
</protein>
<evidence type="ECO:0000313" key="2">
    <source>
        <dbReference type="EMBL" id="BCT97095.1"/>
    </source>
</evidence>
<reference evidence="2 3" key="1">
    <citation type="submission" date="2021-03" db="EMBL/GenBank/DDBJ databases">
        <title>Complete Genome Sequences of Two Lysobacter Strains Isolated from Sea Water (Lysobacter caseinilyticus) and Soil (Lysobacter helvus) in South Korea.</title>
        <authorList>
            <person name="Watanabe Y."/>
            <person name="Arakawa K."/>
        </authorList>
    </citation>
    <scope>NUCLEOTIDE SEQUENCE [LARGE SCALE GENOMIC DNA]</scope>
    <source>
        <strain evidence="2 3">D10</strain>
    </source>
</reference>
<evidence type="ECO:0000313" key="3">
    <source>
        <dbReference type="Proteomes" id="UP000680514"/>
    </source>
</evidence>
<proteinExistence type="predicted"/>
<dbReference type="Proteomes" id="UP000680514">
    <property type="component" value="Chromosome"/>
</dbReference>
<dbReference type="EMBL" id="AP024546">
    <property type="protein sequence ID" value="BCT97095.1"/>
    <property type="molecule type" value="Genomic_DNA"/>
</dbReference>
<accession>A0ABM7QH97</accession>
<gene>
    <name evidence="2" type="ORF">LYSHEL_29660</name>
</gene>
<keyword evidence="1" id="KW-0732">Signal</keyword>
<evidence type="ECO:0008006" key="4">
    <source>
        <dbReference type="Google" id="ProtNLM"/>
    </source>
</evidence>
<feature type="signal peptide" evidence="1">
    <location>
        <begin position="1"/>
        <end position="20"/>
    </location>
</feature>